<organism evidence="8 9">
    <name type="scientific">Pogona vitticeps</name>
    <name type="common">central bearded dragon</name>
    <dbReference type="NCBI Taxonomy" id="103695"/>
    <lineage>
        <taxon>Eukaryota</taxon>
        <taxon>Metazoa</taxon>
        <taxon>Chordata</taxon>
        <taxon>Craniata</taxon>
        <taxon>Vertebrata</taxon>
        <taxon>Euteleostomi</taxon>
        <taxon>Lepidosauria</taxon>
        <taxon>Squamata</taxon>
        <taxon>Bifurcata</taxon>
        <taxon>Unidentata</taxon>
        <taxon>Episquamata</taxon>
        <taxon>Toxicofera</taxon>
        <taxon>Iguania</taxon>
        <taxon>Acrodonta</taxon>
        <taxon>Agamidae</taxon>
        <taxon>Amphibolurinae</taxon>
        <taxon>Pogona</taxon>
    </lineage>
</organism>
<evidence type="ECO:0000256" key="5">
    <source>
        <dbReference type="SAM" id="MobiDB-lite"/>
    </source>
</evidence>
<keyword evidence="8" id="KW-1185">Reference proteome</keyword>
<dbReference type="GeneID" id="110090162"/>
<evidence type="ECO:0000256" key="6">
    <source>
        <dbReference type="SAM" id="Phobius"/>
    </source>
</evidence>
<dbReference type="PANTHER" id="PTHR46746:SF3">
    <property type="entry name" value="C-TYPE LECTIN DOMAIN-CONTAINING PROTEIN-RELATED"/>
    <property type="match status" value="1"/>
</dbReference>
<dbReference type="PROSITE" id="PS50041">
    <property type="entry name" value="C_TYPE_LECTIN_2"/>
    <property type="match status" value="1"/>
</dbReference>
<dbReference type="InterPro" id="IPR016187">
    <property type="entry name" value="CTDL_fold"/>
</dbReference>
<name>A0ABM5FIK4_9SAUR</name>
<dbReference type="InterPro" id="IPR001304">
    <property type="entry name" value="C-type_lectin-like"/>
</dbReference>
<protein>
    <submittedName>
        <fullName evidence="9">Killer cell lectin-like receptor subfamily B member 1B allele A isoform X1</fullName>
    </submittedName>
</protein>
<keyword evidence="3" id="KW-0964">Secreted</keyword>
<dbReference type="InterPro" id="IPR033992">
    <property type="entry name" value="NKR-like_CTLD"/>
</dbReference>
<keyword evidence="6" id="KW-1133">Transmembrane helix</keyword>
<dbReference type="Pfam" id="PF00059">
    <property type="entry name" value="Lectin_C"/>
    <property type="match status" value="1"/>
</dbReference>
<evidence type="ECO:0000256" key="4">
    <source>
        <dbReference type="ARBA" id="ARBA00022734"/>
    </source>
</evidence>
<evidence type="ECO:0000313" key="9">
    <source>
        <dbReference type="RefSeq" id="XP_072845239.1"/>
    </source>
</evidence>
<dbReference type="CDD" id="cd03593">
    <property type="entry name" value="CLECT_NK_receptors_like"/>
    <property type="match status" value="1"/>
</dbReference>
<dbReference type="PANTHER" id="PTHR46746">
    <property type="entry name" value="KILLER CELL LECTIN-LIKE RECEPTOR SUBFAMILY F MEMBER 2"/>
    <property type="match status" value="1"/>
</dbReference>
<dbReference type="InterPro" id="IPR016186">
    <property type="entry name" value="C-type_lectin-like/link_sf"/>
</dbReference>
<reference evidence="8" key="1">
    <citation type="submission" date="2025-05" db="UniProtKB">
        <authorList>
            <consortium name="RefSeq"/>
        </authorList>
    </citation>
    <scope>NUCLEOTIDE SEQUENCE [LARGE SCALE GENOMIC DNA]</scope>
</reference>
<proteinExistence type="predicted"/>
<dbReference type="Gene3D" id="3.10.100.10">
    <property type="entry name" value="Mannose-Binding Protein A, subunit A"/>
    <property type="match status" value="1"/>
</dbReference>
<evidence type="ECO:0000256" key="1">
    <source>
        <dbReference type="ARBA" id="ARBA00004167"/>
    </source>
</evidence>
<dbReference type="SUPFAM" id="SSF56436">
    <property type="entry name" value="C-type lectin-like"/>
    <property type="match status" value="1"/>
</dbReference>
<evidence type="ECO:0000256" key="2">
    <source>
        <dbReference type="ARBA" id="ARBA00004613"/>
    </source>
</evidence>
<sequence length="244" mass="27731">MEDEEGYMALSIQPRKKHKQNPQHQEPETQLRHRRCCQIISGAGGAVILLLAGAAVALRICAFQRKYYTDPLEEPVVPQGRINDTENNSRLKNIISRLQEFMCKIPQNKLTESFRCKLCPENWLRLENKCYWVSKIQATWQMGQEDCRAKGSQMLVIQKQEEAAFIQSISEEAQLLWIGLMTTFPLGKWIWEDGSPLDENQSEALGPVEANSCGMLNDGKMIAESCSTVTSWVCEKEAFDLSSN</sequence>
<dbReference type="SMART" id="SM00034">
    <property type="entry name" value="CLECT"/>
    <property type="match status" value="1"/>
</dbReference>
<keyword evidence="6" id="KW-0812">Transmembrane</keyword>
<keyword evidence="4" id="KW-0430">Lectin</keyword>
<feature type="transmembrane region" description="Helical" evidence="6">
    <location>
        <begin position="39"/>
        <end position="58"/>
    </location>
</feature>
<evidence type="ECO:0000256" key="3">
    <source>
        <dbReference type="ARBA" id="ARBA00022525"/>
    </source>
</evidence>
<keyword evidence="6" id="KW-0472">Membrane</keyword>
<dbReference type="Proteomes" id="UP001652642">
    <property type="component" value="Chromosome 2"/>
</dbReference>
<dbReference type="RefSeq" id="XP_072845239.1">
    <property type="nucleotide sequence ID" value="XM_072989138.1"/>
</dbReference>
<reference evidence="9" key="2">
    <citation type="submission" date="2025-08" db="UniProtKB">
        <authorList>
            <consortium name="RefSeq"/>
        </authorList>
    </citation>
    <scope>IDENTIFICATION</scope>
</reference>
<evidence type="ECO:0000259" key="7">
    <source>
        <dbReference type="PROSITE" id="PS50041"/>
    </source>
</evidence>
<evidence type="ECO:0000313" key="8">
    <source>
        <dbReference type="Proteomes" id="UP001652642"/>
    </source>
</evidence>
<gene>
    <name evidence="9" type="primary">LOC110090162</name>
</gene>
<feature type="region of interest" description="Disordered" evidence="5">
    <location>
        <begin position="1"/>
        <end position="30"/>
    </location>
</feature>
<dbReference type="InterPro" id="IPR051379">
    <property type="entry name" value="C-type_Lectin_Receptor_IMM"/>
</dbReference>
<accession>A0ABM5FIK4</accession>
<feature type="domain" description="C-type lectin" evidence="7">
    <location>
        <begin position="126"/>
        <end position="235"/>
    </location>
</feature>
<comment type="subcellular location">
    <subcellularLocation>
        <location evidence="1">Membrane</location>
        <topology evidence="1">Single-pass membrane protein</topology>
    </subcellularLocation>
    <subcellularLocation>
        <location evidence="2">Secreted</location>
    </subcellularLocation>
</comment>